<dbReference type="Proteomes" id="UP000886998">
    <property type="component" value="Unassembled WGS sequence"/>
</dbReference>
<gene>
    <name evidence="2" type="primary">AVEN_167773_1</name>
    <name evidence="2" type="ORF">TNIN_105601</name>
</gene>
<sequence length="421" mass="48061">MHKRLDQVLPFEEAMLFRKKSIQNIQNNKWVATRKLWKSYERNNSFNVLFNTALFFGLPLSSSVIKMNSNDIGTFEKLWCYTLVSLKTVMFVISVIYTYKFVPSLSICVTFYAYIICGYITTLLFFKNRKKLYVAIKNLIHFSSVLNPGAFIGSRLIRLQLTGFLTSIFTLMACVGVFFFYELPKSVIERMYIPSFVDENSKESFRNIVMVCIVATFGLSITAAGFAFILCWNLYETMGKLAQVYAESLKEKCRLMTWNVETIVDDLSIFKNLAFRLNETDEAVNAYVLLLYGALISGSFNTVSVMVTNDENYNTPPIIVYIIWIFLTAAAVLLVMSYYGSNINNKGDEIKRQMVEYSDKFVRFSPPLSAMQTFHFLFEVVMKANMVVTGGGIFVVNFGLILSIASVMVTYGVLILQLDQN</sequence>
<evidence type="ECO:0000313" key="3">
    <source>
        <dbReference type="Proteomes" id="UP000886998"/>
    </source>
</evidence>
<feature type="transmembrane region" description="Helical" evidence="1">
    <location>
        <begin position="361"/>
        <end position="381"/>
    </location>
</feature>
<feature type="transmembrane region" description="Helical" evidence="1">
    <location>
        <begin position="161"/>
        <end position="181"/>
    </location>
</feature>
<proteinExistence type="predicted"/>
<keyword evidence="1" id="KW-0812">Transmembrane</keyword>
<name>A0A8X6MH00_9ARAC</name>
<feature type="transmembrane region" description="Helical" evidence="1">
    <location>
        <begin position="208"/>
        <end position="235"/>
    </location>
</feature>
<protein>
    <submittedName>
        <fullName evidence="2">Uncharacterized protein</fullName>
    </submittedName>
</protein>
<feature type="transmembrane region" description="Helical" evidence="1">
    <location>
        <begin position="286"/>
        <end position="306"/>
    </location>
</feature>
<reference evidence="2" key="1">
    <citation type="submission" date="2020-08" db="EMBL/GenBank/DDBJ databases">
        <title>Multicomponent nature underlies the extraordinary mechanical properties of spider dragline silk.</title>
        <authorList>
            <person name="Kono N."/>
            <person name="Nakamura H."/>
            <person name="Mori M."/>
            <person name="Yoshida Y."/>
            <person name="Ohtoshi R."/>
            <person name="Malay A.D."/>
            <person name="Moran D.A.P."/>
            <person name="Tomita M."/>
            <person name="Numata K."/>
            <person name="Arakawa K."/>
        </authorList>
    </citation>
    <scope>NUCLEOTIDE SEQUENCE</scope>
</reference>
<feature type="transmembrane region" description="Helical" evidence="1">
    <location>
        <begin position="318"/>
        <end position="340"/>
    </location>
</feature>
<feature type="transmembrane region" description="Helical" evidence="1">
    <location>
        <begin position="78"/>
        <end position="98"/>
    </location>
</feature>
<keyword evidence="3" id="KW-1185">Reference proteome</keyword>
<dbReference type="OrthoDB" id="6427199at2759"/>
<dbReference type="EMBL" id="BMAV01026682">
    <property type="protein sequence ID" value="GFS52463.1"/>
    <property type="molecule type" value="Genomic_DNA"/>
</dbReference>
<feature type="transmembrane region" description="Helical" evidence="1">
    <location>
        <begin position="46"/>
        <end position="66"/>
    </location>
</feature>
<keyword evidence="1" id="KW-1133">Transmembrane helix</keyword>
<evidence type="ECO:0000256" key="1">
    <source>
        <dbReference type="SAM" id="Phobius"/>
    </source>
</evidence>
<dbReference type="AlphaFoldDB" id="A0A8X6MH00"/>
<accession>A0A8X6MH00</accession>
<keyword evidence="1" id="KW-0472">Membrane</keyword>
<comment type="caution">
    <text evidence="2">The sequence shown here is derived from an EMBL/GenBank/DDBJ whole genome shotgun (WGS) entry which is preliminary data.</text>
</comment>
<feature type="transmembrane region" description="Helical" evidence="1">
    <location>
        <begin position="104"/>
        <end position="126"/>
    </location>
</feature>
<organism evidence="2 3">
    <name type="scientific">Trichonephila inaurata madagascariensis</name>
    <dbReference type="NCBI Taxonomy" id="2747483"/>
    <lineage>
        <taxon>Eukaryota</taxon>
        <taxon>Metazoa</taxon>
        <taxon>Ecdysozoa</taxon>
        <taxon>Arthropoda</taxon>
        <taxon>Chelicerata</taxon>
        <taxon>Arachnida</taxon>
        <taxon>Araneae</taxon>
        <taxon>Araneomorphae</taxon>
        <taxon>Entelegynae</taxon>
        <taxon>Araneoidea</taxon>
        <taxon>Nephilidae</taxon>
        <taxon>Trichonephila</taxon>
        <taxon>Trichonephila inaurata</taxon>
    </lineage>
</organism>
<evidence type="ECO:0000313" key="2">
    <source>
        <dbReference type="EMBL" id="GFS52463.1"/>
    </source>
</evidence>
<feature type="transmembrane region" description="Helical" evidence="1">
    <location>
        <begin position="393"/>
        <end position="416"/>
    </location>
</feature>